<gene>
    <name evidence="2" type="ORF">ACFOUT_12545</name>
</gene>
<feature type="domain" description="FAD-binding" evidence="1">
    <location>
        <begin position="4"/>
        <end position="316"/>
    </location>
</feature>
<dbReference type="SUPFAM" id="SSF51905">
    <property type="entry name" value="FAD/NAD(P)-binding domain"/>
    <property type="match status" value="1"/>
</dbReference>
<reference evidence="3" key="1">
    <citation type="journal article" date="2019" name="Int. J. Syst. Evol. Microbiol.">
        <title>The Global Catalogue of Microorganisms (GCM) 10K type strain sequencing project: providing services to taxonomists for standard genome sequencing and annotation.</title>
        <authorList>
            <consortium name="The Broad Institute Genomics Platform"/>
            <consortium name="The Broad Institute Genome Sequencing Center for Infectious Disease"/>
            <person name="Wu L."/>
            <person name="Ma J."/>
        </authorList>
    </citation>
    <scope>NUCLEOTIDE SEQUENCE [LARGE SCALE GENOMIC DNA]</scope>
    <source>
        <strain evidence="3">CECT 7477</strain>
    </source>
</reference>
<proteinExistence type="predicted"/>
<keyword evidence="3" id="KW-1185">Reference proteome</keyword>
<evidence type="ECO:0000313" key="3">
    <source>
        <dbReference type="Proteomes" id="UP001595814"/>
    </source>
</evidence>
<protein>
    <submittedName>
        <fullName evidence="2">NAD(P)/FAD-dependent oxidoreductase</fullName>
        <ecNumber evidence="2">1.-.-.-</ecNumber>
    </submittedName>
</protein>
<dbReference type="Proteomes" id="UP001595814">
    <property type="component" value="Unassembled WGS sequence"/>
</dbReference>
<dbReference type="EMBL" id="JBHSAW010000010">
    <property type="protein sequence ID" value="MFC4096708.1"/>
    <property type="molecule type" value="Genomic_DNA"/>
</dbReference>
<dbReference type="Pfam" id="PF01494">
    <property type="entry name" value="FAD_binding_3"/>
    <property type="match status" value="1"/>
</dbReference>
<dbReference type="PANTHER" id="PTHR42685">
    <property type="entry name" value="GERANYLGERANYL DIPHOSPHATE REDUCTASE"/>
    <property type="match status" value="1"/>
</dbReference>
<dbReference type="InterPro" id="IPR050407">
    <property type="entry name" value="Geranylgeranyl_reductase"/>
</dbReference>
<comment type="caution">
    <text evidence="2">The sequence shown here is derived from an EMBL/GenBank/DDBJ whole genome shotgun (WGS) entry which is preliminary data.</text>
</comment>
<sequence>MKHDYDVVVVGGGLAGLTAAIHLSLEGVSVLVLEKNTYPHHKVCGEYVSNEVLPYLQKLGVSLQGAGAPAISKFQLSQVNGKVLEAELPLGGFGVSRYAFDELLYKRALEVGVEIQFEKVTGILFKESSFEVVISNGEKFTSRVVLGAYGKRSTLDKKLNRDFITEKSAWVAVKNHYKWDVFPDDVVALHNFHGGYGGLSKTESGEVNFCYMAHYHSFQKFRKVEDFNEQIIAKNKFLKVFLQEAEPVFEQPLTIAQISFRPKKAVEDHVLMIGDTAGLIHPLCGNGMAMAIHSAKIASELVVPYLKSGQENRSRLEKNYQQEWKRAFKTRLYWGRQLQRILLRPALSNSIMSLVGKSPKLLKATIAATHGKPLL</sequence>
<dbReference type="InterPro" id="IPR036188">
    <property type="entry name" value="FAD/NAD-bd_sf"/>
</dbReference>
<dbReference type="Gene3D" id="3.50.50.60">
    <property type="entry name" value="FAD/NAD(P)-binding domain"/>
    <property type="match status" value="1"/>
</dbReference>
<dbReference type="InterPro" id="IPR002938">
    <property type="entry name" value="FAD-bd"/>
</dbReference>
<dbReference type="RefSeq" id="WP_192461456.1">
    <property type="nucleotide sequence ID" value="NZ_JACYFJ010000002.1"/>
</dbReference>
<organism evidence="2 3">
    <name type="scientific">Euzebyella saccharophila</name>
    <dbReference type="NCBI Taxonomy" id="679664"/>
    <lineage>
        <taxon>Bacteria</taxon>
        <taxon>Pseudomonadati</taxon>
        <taxon>Bacteroidota</taxon>
        <taxon>Flavobacteriia</taxon>
        <taxon>Flavobacteriales</taxon>
        <taxon>Flavobacteriaceae</taxon>
        <taxon>Euzebyella</taxon>
    </lineage>
</organism>
<accession>A0ABV8JS20</accession>
<evidence type="ECO:0000259" key="1">
    <source>
        <dbReference type="Pfam" id="PF01494"/>
    </source>
</evidence>
<dbReference type="PRINTS" id="PR00420">
    <property type="entry name" value="RNGMNOXGNASE"/>
</dbReference>
<name>A0ABV8JS20_9FLAO</name>
<keyword evidence="2" id="KW-0560">Oxidoreductase</keyword>
<dbReference type="EC" id="1.-.-.-" evidence="2"/>
<dbReference type="GO" id="GO:0016491">
    <property type="term" value="F:oxidoreductase activity"/>
    <property type="evidence" value="ECO:0007669"/>
    <property type="project" value="UniProtKB-KW"/>
</dbReference>
<evidence type="ECO:0000313" key="2">
    <source>
        <dbReference type="EMBL" id="MFC4096708.1"/>
    </source>
</evidence>
<dbReference type="PANTHER" id="PTHR42685:SF22">
    <property type="entry name" value="CONDITIONED MEDIUM FACTOR RECEPTOR 1"/>
    <property type="match status" value="1"/>
</dbReference>